<sequence length="57" mass="6214">MTGGPYTLRVTGRTAADVPWLVEADRAGARLVFGRWRVEAGFLPGDRRLSITEAEPA</sequence>
<dbReference type="Proteomes" id="UP000224050">
    <property type="component" value="Segment"/>
</dbReference>
<dbReference type="EMBL" id="KY087992">
    <property type="protein sequence ID" value="APD19210.1"/>
    <property type="molecule type" value="Genomic_DNA"/>
</dbReference>
<gene>
    <name evidence="1" type="ORF">SEA_MITTI_85</name>
</gene>
<reference evidence="2" key="1">
    <citation type="submission" date="2016-11" db="EMBL/GenBank/DDBJ databases">
        <authorList>
            <person name="Jaros S."/>
            <person name="Januszkiewicz K."/>
            <person name="Wedrychowicz H."/>
        </authorList>
    </citation>
    <scope>NUCLEOTIDE SEQUENCE [LARGE SCALE GENOMIC DNA]</scope>
</reference>
<accession>A0A1J0MDG3</accession>
<protein>
    <submittedName>
        <fullName evidence="1">Uncharacterized protein</fullName>
    </submittedName>
</protein>
<evidence type="ECO:0000313" key="1">
    <source>
        <dbReference type="EMBL" id="APD19210.1"/>
    </source>
</evidence>
<name>A0A1J0MDG3_9CAUD</name>
<evidence type="ECO:0000313" key="2">
    <source>
        <dbReference type="Proteomes" id="UP000224050"/>
    </source>
</evidence>
<proteinExistence type="predicted"/>
<organism evidence="1 2">
    <name type="scientific">Mycobacterium phage Mitti</name>
    <dbReference type="NCBI Taxonomy" id="1917488"/>
    <lineage>
        <taxon>Viruses</taxon>
        <taxon>Duplodnaviria</taxon>
        <taxon>Heunggongvirae</taxon>
        <taxon>Uroviricota</taxon>
        <taxon>Caudoviricetes</taxon>
        <taxon>Weiservirinae</taxon>
        <taxon>Fionnbharthvirus</taxon>
        <taxon>Fionnbharthvirus fionnbharth</taxon>
    </lineage>
</organism>